<feature type="domain" description="YjeF C-terminal" evidence="20">
    <location>
        <begin position="219"/>
        <end position="502"/>
    </location>
</feature>
<feature type="binding site" evidence="18">
    <location>
        <begin position="124"/>
        <end position="130"/>
    </location>
    <ligand>
        <name>(6S)-NADPHX</name>
        <dbReference type="ChEBI" id="CHEBI:64076"/>
    </ligand>
</feature>
<reference evidence="22 23" key="1">
    <citation type="submission" date="2015-09" db="EMBL/GenBank/DDBJ databases">
        <authorList>
            <consortium name="Pathogen Informatics"/>
        </authorList>
    </citation>
    <scope>NUCLEOTIDE SEQUENCE [LARGE SCALE GENOMIC DNA]</scope>
    <source>
        <strain evidence="22 23">2789STDY5608849</strain>
    </source>
</reference>
<protein>
    <recommendedName>
        <fullName evidence="19">Bifunctional NAD(P)H-hydrate repair enzyme</fullName>
    </recommendedName>
    <alternativeName>
        <fullName evidence="19">Nicotinamide nucleotide repair protein</fullName>
    </alternativeName>
    <domain>
        <recommendedName>
            <fullName evidence="19">ADP-dependent (S)-NAD(P)H-hydrate dehydratase</fullName>
            <ecNumber evidence="19">4.2.1.136</ecNumber>
        </recommendedName>
        <alternativeName>
            <fullName evidence="19">ADP-dependent NAD(P)HX dehydratase</fullName>
        </alternativeName>
    </domain>
    <domain>
        <recommendedName>
            <fullName evidence="19">NAD(P)H-hydrate epimerase</fullName>
            <ecNumber evidence="19">5.1.99.6</ecNumber>
        </recommendedName>
    </domain>
</protein>
<feature type="binding site" evidence="18">
    <location>
        <begin position="58"/>
        <end position="62"/>
    </location>
    <ligand>
        <name>(6S)-NADPHX</name>
        <dbReference type="ChEBI" id="CHEBI:64076"/>
    </ligand>
</feature>
<dbReference type="SUPFAM" id="SSF64153">
    <property type="entry name" value="YjeF N-terminal domain-like"/>
    <property type="match status" value="1"/>
</dbReference>
<feature type="binding site" evidence="17">
    <location>
        <position position="320"/>
    </location>
    <ligand>
        <name>(6S)-NADPHX</name>
        <dbReference type="ChEBI" id="CHEBI:64076"/>
    </ligand>
</feature>
<comment type="similarity">
    <text evidence="18">Belongs to the NnrE/AIBP family.</text>
</comment>
<dbReference type="PANTHER" id="PTHR12592">
    <property type="entry name" value="ATP-DEPENDENT (S)-NAD(P)H-HYDRATE DEHYDRATASE FAMILY MEMBER"/>
    <property type="match status" value="1"/>
</dbReference>
<dbReference type="Proteomes" id="UP000095706">
    <property type="component" value="Unassembled WGS sequence"/>
</dbReference>
<name>A0A174F1P5_9FIRM</name>
<evidence type="ECO:0000256" key="8">
    <source>
        <dbReference type="ARBA" id="ARBA00022857"/>
    </source>
</evidence>
<dbReference type="GO" id="GO:0110051">
    <property type="term" value="P:metabolite repair"/>
    <property type="evidence" value="ECO:0007669"/>
    <property type="project" value="TreeGrafter"/>
</dbReference>
<comment type="function">
    <text evidence="14 19">Bifunctional enzyme that catalyzes the epimerization of the S- and R-forms of NAD(P)HX and the dehydration of the S-form of NAD(P)HX at the expense of ADP, which is converted to AMP. This allows the repair of both epimers of NAD(P)HX, a damaged form of NAD(P)H that is a result of enzymatic or heat-dependent hydration.</text>
</comment>
<dbReference type="GO" id="GO:0052855">
    <property type="term" value="F:ADP-dependent NAD(P)H-hydrate dehydratase activity"/>
    <property type="evidence" value="ECO:0007669"/>
    <property type="project" value="UniProtKB-UniRule"/>
</dbReference>
<feature type="binding site" evidence="17">
    <location>
        <position position="438"/>
    </location>
    <ligand>
        <name>AMP</name>
        <dbReference type="ChEBI" id="CHEBI:456215"/>
    </ligand>
</feature>
<comment type="similarity">
    <text evidence="17">Belongs to the NnrD/CARKD family.</text>
</comment>
<dbReference type="PIRSF" id="PIRSF017184">
    <property type="entry name" value="Nnr"/>
    <property type="match status" value="1"/>
</dbReference>
<dbReference type="RefSeq" id="WP_055227887.1">
    <property type="nucleotide sequence ID" value="NZ_CYYV01000009.1"/>
</dbReference>
<dbReference type="PROSITE" id="PS51385">
    <property type="entry name" value="YJEF_N"/>
    <property type="match status" value="1"/>
</dbReference>
<comment type="catalytic activity">
    <reaction evidence="16 17 19">
        <text>(6S)-NADPHX + ADP = AMP + phosphate + NADPH + H(+)</text>
        <dbReference type="Rhea" id="RHEA:32235"/>
        <dbReference type="ChEBI" id="CHEBI:15378"/>
        <dbReference type="ChEBI" id="CHEBI:43474"/>
        <dbReference type="ChEBI" id="CHEBI:57783"/>
        <dbReference type="ChEBI" id="CHEBI:64076"/>
        <dbReference type="ChEBI" id="CHEBI:456215"/>
        <dbReference type="ChEBI" id="CHEBI:456216"/>
        <dbReference type="EC" id="4.2.1.136"/>
    </reaction>
</comment>
<feature type="binding site" evidence="17">
    <location>
        <position position="371"/>
    </location>
    <ligand>
        <name>(6S)-NADPHX</name>
        <dbReference type="ChEBI" id="CHEBI:64076"/>
    </ligand>
</feature>
<dbReference type="Pfam" id="PF01256">
    <property type="entry name" value="Carb_kinase"/>
    <property type="match status" value="1"/>
</dbReference>
<dbReference type="CDD" id="cd01171">
    <property type="entry name" value="YXKO-related"/>
    <property type="match status" value="1"/>
</dbReference>
<comment type="catalytic activity">
    <reaction evidence="2 18 19">
        <text>(6R)-NADPHX = (6S)-NADPHX</text>
        <dbReference type="Rhea" id="RHEA:32227"/>
        <dbReference type="ChEBI" id="CHEBI:64076"/>
        <dbReference type="ChEBI" id="CHEBI:64077"/>
        <dbReference type="EC" id="5.1.99.6"/>
    </reaction>
</comment>
<dbReference type="Gene3D" id="3.40.50.10260">
    <property type="entry name" value="YjeF N-terminal domain"/>
    <property type="match status" value="1"/>
</dbReference>
<comment type="cofactor">
    <cofactor evidence="17">
        <name>Mg(2+)</name>
        <dbReference type="ChEBI" id="CHEBI:18420"/>
    </cofactor>
</comment>
<evidence type="ECO:0000256" key="19">
    <source>
        <dbReference type="PIRNR" id="PIRNR017184"/>
    </source>
</evidence>
<accession>A0A174F1P5</accession>
<sequence length="502" mass="53090">MKRILTAAQMKQADRNTIETMGVPSLVLMERAALSCVEELQNGTWDTGKVLAVCGPGNNGGDGAAIARILKTKGVDAELFCLGNPEKYSEGMRAQKKIAENYGVREVKNPDFREYTVIIDAIFGIGVSRSLAGEYRRAVEAICASGVPVLAVDIPSGIHTDTGEVLDAAVKARATVTFACAKPGLLFDPGKRYAGEVLVRDIGIGFDAGEEETPWYGSVEKEDLDRFLTRTPMGNKGTFGKVLVLAGSGAMCGAAVLCARAVLASGAGMVKVVTEERNRTPLFCALPEAMADFWKEDEPLPEEALLQDLAWADAVVAGPGLSKSRTAKELLVFTVQHTEVPLVLDADALNLIAEDAEILSGCRAEKILTPHVGELARLLHTTIAECQREPAGSAGRAAEKYQACCVRKDSVTVTAEEGREQYYINTSGSSALATAGSGDVLAGITGAFAAKRQCEKNEKKISLAKTAALAAYAHGKAGEAAEEKSSASYVTASEIIRGLQSI</sequence>
<evidence type="ECO:0000256" key="13">
    <source>
        <dbReference type="ARBA" id="ARBA00023268"/>
    </source>
</evidence>
<feature type="domain" description="YjeF N-terminal" evidence="21">
    <location>
        <begin position="10"/>
        <end position="210"/>
    </location>
</feature>
<comment type="similarity">
    <text evidence="3 19">In the N-terminal section; belongs to the NnrE/AIBP family.</text>
</comment>
<evidence type="ECO:0000256" key="9">
    <source>
        <dbReference type="ARBA" id="ARBA00022958"/>
    </source>
</evidence>
<dbReference type="InterPro" id="IPR036652">
    <property type="entry name" value="YjeF_N_dom_sf"/>
</dbReference>
<feature type="binding site" evidence="18">
    <location>
        <position position="153"/>
    </location>
    <ligand>
        <name>(6S)-NADPHX</name>
        <dbReference type="ChEBI" id="CHEBI:64076"/>
    </ligand>
</feature>
<keyword evidence="10 17" id="KW-0520">NAD</keyword>
<dbReference type="PROSITE" id="PS51383">
    <property type="entry name" value="YJEF_C_3"/>
    <property type="match status" value="1"/>
</dbReference>
<keyword evidence="11 18" id="KW-0413">Isomerase</keyword>
<evidence type="ECO:0000259" key="21">
    <source>
        <dbReference type="PROSITE" id="PS51385"/>
    </source>
</evidence>
<evidence type="ECO:0000256" key="4">
    <source>
        <dbReference type="ARBA" id="ARBA00009524"/>
    </source>
</evidence>
<keyword evidence="13" id="KW-0511">Multifunctional enzyme</keyword>
<keyword evidence="8 17" id="KW-0521">NADP</keyword>
<feature type="binding site" evidence="18">
    <location>
        <position position="59"/>
    </location>
    <ligand>
        <name>K(+)</name>
        <dbReference type="ChEBI" id="CHEBI:29103"/>
    </ligand>
</feature>
<comment type="function">
    <text evidence="17">Catalyzes the dehydration of the S-form of NAD(P)HX at the expense of ADP, which is converted to AMP. Together with NAD(P)HX epimerase, which catalyzes the epimerization of the S- and R-forms, the enzyme allows the repair of both epimers of NAD(P)HX, a damaged form of NAD(P)H that is a result of enzymatic or heat-dependent hydration.</text>
</comment>
<dbReference type="Gene3D" id="3.40.1190.20">
    <property type="match status" value="1"/>
</dbReference>
<dbReference type="GO" id="GO:0046872">
    <property type="term" value="F:metal ion binding"/>
    <property type="evidence" value="ECO:0007669"/>
    <property type="project" value="UniProtKB-UniRule"/>
</dbReference>
<evidence type="ECO:0000256" key="6">
    <source>
        <dbReference type="ARBA" id="ARBA00022741"/>
    </source>
</evidence>
<feature type="binding site" evidence="18">
    <location>
        <position position="120"/>
    </location>
    <ligand>
        <name>K(+)</name>
        <dbReference type="ChEBI" id="CHEBI:29103"/>
    </ligand>
</feature>
<dbReference type="GO" id="GO:0005524">
    <property type="term" value="F:ATP binding"/>
    <property type="evidence" value="ECO:0007669"/>
    <property type="project" value="UniProtKB-UniRule"/>
</dbReference>
<dbReference type="EC" id="5.1.99.6" evidence="19"/>
<comment type="similarity">
    <text evidence="4 19">In the C-terminal section; belongs to the NnrD/CARKD family.</text>
</comment>
<dbReference type="HAMAP" id="MF_01965">
    <property type="entry name" value="NADHX_dehydratase"/>
    <property type="match status" value="1"/>
</dbReference>
<evidence type="ECO:0000313" key="23">
    <source>
        <dbReference type="Proteomes" id="UP000095706"/>
    </source>
</evidence>
<dbReference type="GO" id="GO:0052856">
    <property type="term" value="F:NAD(P)HX epimerase activity"/>
    <property type="evidence" value="ECO:0007669"/>
    <property type="project" value="UniProtKB-UniRule"/>
</dbReference>
<dbReference type="InterPro" id="IPR029056">
    <property type="entry name" value="Ribokinase-like"/>
</dbReference>
<evidence type="ECO:0000313" key="22">
    <source>
        <dbReference type="EMBL" id="CUO42699.1"/>
    </source>
</evidence>
<dbReference type="NCBIfam" id="TIGR00196">
    <property type="entry name" value="yjeF_cterm"/>
    <property type="match status" value="1"/>
</dbReference>
<keyword evidence="9 18" id="KW-0630">Potassium</keyword>
<comment type="cofactor">
    <cofactor evidence="18 19">
        <name>K(+)</name>
        <dbReference type="ChEBI" id="CHEBI:29103"/>
    </cofactor>
    <text evidence="18 19">Binds 1 potassium ion per subunit.</text>
</comment>
<feature type="binding site" evidence="17">
    <location>
        <position position="254"/>
    </location>
    <ligand>
        <name>(6S)-NADPHX</name>
        <dbReference type="ChEBI" id="CHEBI:64076"/>
    </ligand>
</feature>
<evidence type="ECO:0000256" key="10">
    <source>
        <dbReference type="ARBA" id="ARBA00023027"/>
    </source>
</evidence>
<comment type="subunit">
    <text evidence="17">Homotetramer.</text>
</comment>
<dbReference type="NCBIfam" id="TIGR00197">
    <property type="entry name" value="yjeF_nterm"/>
    <property type="match status" value="1"/>
</dbReference>
<feature type="binding site" evidence="17">
    <location>
        <begin position="408"/>
        <end position="412"/>
    </location>
    <ligand>
        <name>AMP</name>
        <dbReference type="ChEBI" id="CHEBI:456215"/>
    </ligand>
</feature>
<feature type="binding site" evidence="17">
    <location>
        <position position="439"/>
    </location>
    <ligand>
        <name>(6S)-NADPHX</name>
        <dbReference type="ChEBI" id="CHEBI:64076"/>
    </ligand>
</feature>
<keyword evidence="5 18" id="KW-0479">Metal-binding</keyword>
<dbReference type="InterPro" id="IPR000631">
    <property type="entry name" value="CARKD"/>
</dbReference>
<evidence type="ECO:0000256" key="1">
    <source>
        <dbReference type="ARBA" id="ARBA00000013"/>
    </source>
</evidence>
<evidence type="ECO:0000256" key="14">
    <source>
        <dbReference type="ARBA" id="ARBA00025153"/>
    </source>
</evidence>
<evidence type="ECO:0000256" key="16">
    <source>
        <dbReference type="ARBA" id="ARBA00049209"/>
    </source>
</evidence>
<evidence type="ECO:0000256" key="2">
    <source>
        <dbReference type="ARBA" id="ARBA00000909"/>
    </source>
</evidence>
<keyword evidence="7 17" id="KW-0067">ATP-binding</keyword>
<evidence type="ECO:0000256" key="18">
    <source>
        <dbReference type="HAMAP-Rule" id="MF_01966"/>
    </source>
</evidence>
<evidence type="ECO:0000256" key="17">
    <source>
        <dbReference type="HAMAP-Rule" id="MF_01965"/>
    </source>
</evidence>
<dbReference type="HAMAP" id="MF_01966">
    <property type="entry name" value="NADHX_epimerase"/>
    <property type="match status" value="1"/>
</dbReference>
<dbReference type="SUPFAM" id="SSF53613">
    <property type="entry name" value="Ribokinase-like"/>
    <property type="match status" value="1"/>
</dbReference>
<evidence type="ECO:0000256" key="7">
    <source>
        <dbReference type="ARBA" id="ARBA00022840"/>
    </source>
</evidence>
<evidence type="ECO:0000256" key="12">
    <source>
        <dbReference type="ARBA" id="ARBA00023239"/>
    </source>
</evidence>
<dbReference type="EMBL" id="CYYV01000009">
    <property type="protein sequence ID" value="CUO42699.1"/>
    <property type="molecule type" value="Genomic_DNA"/>
</dbReference>
<organism evidence="22 23">
    <name type="scientific">Fusicatenibacter saccharivorans</name>
    <dbReference type="NCBI Taxonomy" id="1150298"/>
    <lineage>
        <taxon>Bacteria</taxon>
        <taxon>Bacillati</taxon>
        <taxon>Bacillota</taxon>
        <taxon>Clostridia</taxon>
        <taxon>Lachnospirales</taxon>
        <taxon>Lachnospiraceae</taxon>
        <taxon>Fusicatenibacter</taxon>
    </lineage>
</organism>
<keyword evidence="12 17" id="KW-0456">Lyase</keyword>
<keyword evidence="6 17" id="KW-0547">Nucleotide-binding</keyword>
<comment type="catalytic activity">
    <reaction evidence="1 18 19">
        <text>(6R)-NADHX = (6S)-NADHX</text>
        <dbReference type="Rhea" id="RHEA:32215"/>
        <dbReference type="ChEBI" id="CHEBI:64074"/>
        <dbReference type="ChEBI" id="CHEBI:64075"/>
        <dbReference type="EC" id="5.1.99.6"/>
    </reaction>
</comment>
<evidence type="ECO:0000259" key="20">
    <source>
        <dbReference type="PROSITE" id="PS51383"/>
    </source>
</evidence>
<proteinExistence type="inferred from homology"/>
<dbReference type="AlphaFoldDB" id="A0A174F1P5"/>
<dbReference type="PANTHER" id="PTHR12592:SF0">
    <property type="entry name" value="ATP-DEPENDENT (S)-NAD(P)H-HYDRATE DEHYDRATASE"/>
    <property type="match status" value="1"/>
</dbReference>
<gene>
    <name evidence="22" type="primary">nnr</name>
    <name evidence="17" type="synonym">nnrD</name>
    <name evidence="18" type="synonym">nnrE</name>
    <name evidence="22" type="ORF">ERS852406_01933</name>
</gene>
<evidence type="ECO:0000256" key="15">
    <source>
        <dbReference type="ARBA" id="ARBA00048238"/>
    </source>
</evidence>
<evidence type="ECO:0000256" key="11">
    <source>
        <dbReference type="ARBA" id="ARBA00023235"/>
    </source>
</evidence>
<feature type="binding site" evidence="18">
    <location>
        <position position="135"/>
    </location>
    <ligand>
        <name>(6S)-NADPHX</name>
        <dbReference type="ChEBI" id="CHEBI:64076"/>
    </ligand>
</feature>
<dbReference type="InterPro" id="IPR030677">
    <property type="entry name" value="Nnr"/>
</dbReference>
<dbReference type="EC" id="4.2.1.136" evidence="19"/>
<dbReference type="InterPro" id="IPR004443">
    <property type="entry name" value="YjeF_N_dom"/>
</dbReference>
<comment type="function">
    <text evidence="18">Catalyzes the epimerization of the S- and R-forms of NAD(P)HX, a damaged form of NAD(P)H that is a result of enzymatic or heat-dependent hydration. This is a prerequisite for the S-specific NAD(P)H-hydrate dehydratase to allow the repair of both epimers of NAD(P)HX.</text>
</comment>
<dbReference type="Pfam" id="PF03853">
    <property type="entry name" value="YjeF_N"/>
    <property type="match status" value="1"/>
</dbReference>
<dbReference type="GO" id="GO:0046496">
    <property type="term" value="P:nicotinamide nucleotide metabolic process"/>
    <property type="evidence" value="ECO:0007669"/>
    <property type="project" value="UniProtKB-UniRule"/>
</dbReference>
<evidence type="ECO:0000256" key="5">
    <source>
        <dbReference type="ARBA" id="ARBA00022723"/>
    </source>
</evidence>
<comment type="catalytic activity">
    <reaction evidence="15 17 19">
        <text>(6S)-NADHX + ADP = AMP + phosphate + NADH + H(+)</text>
        <dbReference type="Rhea" id="RHEA:32223"/>
        <dbReference type="ChEBI" id="CHEBI:15378"/>
        <dbReference type="ChEBI" id="CHEBI:43474"/>
        <dbReference type="ChEBI" id="CHEBI:57945"/>
        <dbReference type="ChEBI" id="CHEBI:64074"/>
        <dbReference type="ChEBI" id="CHEBI:456215"/>
        <dbReference type="ChEBI" id="CHEBI:456216"/>
        <dbReference type="EC" id="4.2.1.136"/>
    </reaction>
</comment>
<evidence type="ECO:0000256" key="3">
    <source>
        <dbReference type="ARBA" id="ARBA00006001"/>
    </source>
</evidence>
<feature type="binding site" evidence="18">
    <location>
        <position position="156"/>
    </location>
    <ligand>
        <name>K(+)</name>
        <dbReference type="ChEBI" id="CHEBI:29103"/>
    </ligand>
</feature>